<dbReference type="PROSITE" id="PS50181">
    <property type="entry name" value="FBOX"/>
    <property type="match status" value="1"/>
</dbReference>
<sequence>MESGTAPAEVERELTAKLRAQKQARHCALEKLPPEVRRHLLSDLDIPQLKALVRACPIFHQQYLCDRKYMLWRSLEKTLGKVAVDAYLVNISAMKDTDPNHDQSWLLKLFSEQTAQGSIPTINKATLDEALDMTRFYLHFVDPIAEHYARWSLGHLATRGSRDSCRCQQEHKLSSVESIRFRRAIYRFQLVCQLFEWAAWPFGEDTARDFLYMLYPWEKEEIFSFYQFAYNVYDESDRAKVDLAWNDADDVDPSRWLSSEWMLDNFGSDQRRAMYLENTTLCGLSLLHAVLFKTRNRNQPKSLMPNQMYSEIDLLFVAGDLSTWVEMQEQRTPLLFRGDRESDAPPLAWTMSWLDKDGNPLRFHVPDALRRWGYVFWDAATLDNIGAKEVFKQALEPL</sequence>
<proteinExistence type="predicted"/>
<feature type="domain" description="F-box" evidence="1">
    <location>
        <begin position="26"/>
        <end position="75"/>
    </location>
</feature>
<dbReference type="EMBL" id="JAADYS010000929">
    <property type="protein sequence ID" value="KAF4466102.1"/>
    <property type="molecule type" value="Genomic_DNA"/>
</dbReference>
<comment type="caution">
    <text evidence="2">The sequence shown here is derived from an EMBL/GenBank/DDBJ whole genome shotgun (WGS) entry which is preliminary data.</text>
</comment>
<reference evidence="2 3" key="1">
    <citation type="submission" date="2020-01" db="EMBL/GenBank/DDBJ databases">
        <title>Identification and distribution of gene clusters putatively required for synthesis of sphingolipid metabolism inhibitors in phylogenetically diverse species of the filamentous fungus Fusarium.</title>
        <authorList>
            <person name="Kim H.-S."/>
            <person name="Busman M."/>
            <person name="Brown D.W."/>
            <person name="Divon H."/>
            <person name="Uhlig S."/>
            <person name="Proctor R.H."/>
        </authorList>
    </citation>
    <scope>NUCLEOTIDE SEQUENCE [LARGE SCALE GENOMIC DNA]</scope>
    <source>
        <strain evidence="2 3">NRRL 20459</strain>
    </source>
</reference>
<dbReference type="AlphaFoldDB" id="A0A8H4LAY4"/>
<dbReference type="InterPro" id="IPR001810">
    <property type="entry name" value="F-box_dom"/>
</dbReference>
<evidence type="ECO:0000313" key="2">
    <source>
        <dbReference type="EMBL" id="KAF4466102.1"/>
    </source>
</evidence>
<protein>
    <recommendedName>
        <fullName evidence="1">F-box domain-containing protein</fullName>
    </recommendedName>
</protein>
<name>A0A8H4LAY4_9HYPO</name>
<dbReference type="OrthoDB" id="5304511at2759"/>
<evidence type="ECO:0000259" key="1">
    <source>
        <dbReference type="PROSITE" id="PS50181"/>
    </source>
</evidence>
<accession>A0A8H4LAY4</accession>
<gene>
    <name evidence="2" type="ORF">FALBO_7038</name>
</gene>
<keyword evidence="3" id="KW-1185">Reference proteome</keyword>
<organism evidence="2 3">
    <name type="scientific">Fusarium albosuccineum</name>
    <dbReference type="NCBI Taxonomy" id="1237068"/>
    <lineage>
        <taxon>Eukaryota</taxon>
        <taxon>Fungi</taxon>
        <taxon>Dikarya</taxon>
        <taxon>Ascomycota</taxon>
        <taxon>Pezizomycotina</taxon>
        <taxon>Sordariomycetes</taxon>
        <taxon>Hypocreomycetidae</taxon>
        <taxon>Hypocreales</taxon>
        <taxon>Nectriaceae</taxon>
        <taxon>Fusarium</taxon>
        <taxon>Fusarium decemcellulare species complex</taxon>
    </lineage>
</organism>
<evidence type="ECO:0000313" key="3">
    <source>
        <dbReference type="Proteomes" id="UP000554235"/>
    </source>
</evidence>
<dbReference type="Proteomes" id="UP000554235">
    <property type="component" value="Unassembled WGS sequence"/>
</dbReference>